<dbReference type="KEGG" id="nbr:O3I_023905"/>
<evidence type="ECO:0000313" key="3">
    <source>
        <dbReference type="Proteomes" id="UP000006304"/>
    </source>
</evidence>
<protein>
    <submittedName>
        <fullName evidence="2">Uncharacterized protein</fullName>
    </submittedName>
</protein>
<dbReference type="AlphaFoldDB" id="K0F5F5"/>
<dbReference type="Proteomes" id="UP000006304">
    <property type="component" value="Chromosome"/>
</dbReference>
<keyword evidence="1" id="KW-0472">Membrane</keyword>
<name>K0F5F5_NOCB7</name>
<keyword evidence="1" id="KW-1133">Transmembrane helix</keyword>
<evidence type="ECO:0000313" key="2">
    <source>
        <dbReference type="EMBL" id="AFU02736.1"/>
    </source>
</evidence>
<feature type="transmembrane region" description="Helical" evidence="1">
    <location>
        <begin position="48"/>
        <end position="65"/>
    </location>
</feature>
<sequence length="90" mass="9688">MNNIAQIMLNSVEVVRTVGAIVLVLAILIGFITHITGDFDKRFNWRTIGAMLLTAVIAGAGFYALPTLFNYGRAESVNIVPDAPLGGYGY</sequence>
<organism evidence="2 3">
    <name type="scientific">Nocardia brasiliensis (strain ATCC 700358 / HUJEG-1)</name>
    <dbReference type="NCBI Taxonomy" id="1133849"/>
    <lineage>
        <taxon>Bacteria</taxon>
        <taxon>Bacillati</taxon>
        <taxon>Actinomycetota</taxon>
        <taxon>Actinomycetes</taxon>
        <taxon>Mycobacteriales</taxon>
        <taxon>Nocardiaceae</taxon>
        <taxon>Nocardia</taxon>
    </lineage>
</organism>
<dbReference type="HOGENOM" id="CLU_2437859_0_0_11"/>
<proteinExistence type="predicted"/>
<dbReference type="STRING" id="1133849.O3I_023905"/>
<reference evidence="2 3" key="1">
    <citation type="journal article" date="2012" name="J. Bacteriol.">
        <title>Complete genome sequence of Nocardia brasiliensis HUJEG-1.</title>
        <authorList>
            <person name="Vera-Cabrera L."/>
            <person name="Ortiz-Lopez R."/>
            <person name="Elizondo-Gonzalez R."/>
            <person name="Perez-Maya A.A."/>
            <person name="Ocampo-Candiani J."/>
        </authorList>
    </citation>
    <scope>NUCLEOTIDE SEQUENCE [LARGE SCALE GENOMIC DNA]</scope>
    <source>
        <strain evidence="3">ATCC 700358</strain>
    </source>
</reference>
<evidence type="ECO:0000256" key="1">
    <source>
        <dbReference type="SAM" id="Phobius"/>
    </source>
</evidence>
<accession>K0F5F5</accession>
<dbReference type="EMBL" id="CP003876">
    <property type="protein sequence ID" value="AFU02736.1"/>
    <property type="molecule type" value="Genomic_DNA"/>
</dbReference>
<feature type="transmembrane region" description="Helical" evidence="1">
    <location>
        <begin position="18"/>
        <end position="36"/>
    </location>
</feature>
<gene>
    <name evidence="2" type="ORF">O3I_023905</name>
</gene>
<dbReference type="RefSeq" id="WP_014985591.1">
    <property type="nucleotide sequence ID" value="NC_018681.1"/>
</dbReference>
<keyword evidence="3" id="KW-1185">Reference proteome</keyword>
<keyword evidence="1" id="KW-0812">Transmembrane</keyword>